<evidence type="ECO:0000256" key="1">
    <source>
        <dbReference type="SAM" id="Coils"/>
    </source>
</evidence>
<dbReference type="EMBL" id="JBFRYB010000001">
    <property type="protein sequence ID" value="MEX1664498.1"/>
    <property type="molecule type" value="Genomic_DNA"/>
</dbReference>
<dbReference type="Gene3D" id="3.40.50.300">
    <property type="entry name" value="P-loop containing nucleotide triphosphate hydrolases"/>
    <property type="match status" value="1"/>
</dbReference>
<accession>A0ABV3TU48</accession>
<dbReference type="InterPro" id="IPR027417">
    <property type="entry name" value="P-loop_NTPase"/>
</dbReference>
<dbReference type="RefSeq" id="WP_368374619.1">
    <property type="nucleotide sequence ID" value="NZ_JBFRYB010000001.1"/>
</dbReference>
<keyword evidence="1" id="KW-0175">Coiled coil</keyword>
<protein>
    <recommendedName>
        <fullName evidence="4">Rad50/SbcC-type AAA domain-containing protein</fullName>
    </recommendedName>
</protein>
<evidence type="ECO:0008006" key="4">
    <source>
        <dbReference type="Google" id="ProtNLM"/>
    </source>
</evidence>
<feature type="coiled-coil region" evidence="1">
    <location>
        <begin position="237"/>
        <end position="271"/>
    </location>
</feature>
<reference evidence="2 3" key="1">
    <citation type="journal article" date="2011" name="Int. J. Syst. Evol. Microbiol.">
        <title>Zhongshania antarctica gen. nov., sp. nov. and Zhongshania guokunii sp. nov., gammaproteobacteria respectively isolated from coastal attached (fast) ice and surface seawater of the Antarctic.</title>
        <authorList>
            <person name="Li H.J."/>
            <person name="Zhang X.Y."/>
            <person name="Chen C.X."/>
            <person name="Zhang Y.J."/>
            <person name="Gao Z.M."/>
            <person name="Yu Y."/>
            <person name="Chen X.L."/>
            <person name="Chen B."/>
            <person name="Zhang Y.Z."/>
        </authorList>
    </citation>
    <scope>NUCLEOTIDE SEQUENCE [LARGE SCALE GENOMIC DNA]</scope>
    <source>
        <strain evidence="2 3">R06B22</strain>
    </source>
</reference>
<comment type="caution">
    <text evidence="2">The sequence shown here is derived from an EMBL/GenBank/DDBJ whole genome shotgun (WGS) entry which is preliminary data.</text>
</comment>
<proteinExistence type="predicted"/>
<evidence type="ECO:0000313" key="3">
    <source>
        <dbReference type="Proteomes" id="UP001557484"/>
    </source>
</evidence>
<evidence type="ECO:0000313" key="2">
    <source>
        <dbReference type="EMBL" id="MEX1664498.1"/>
    </source>
</evidence>
<name>A0ABV3TU48_9GAMM</name>
<dbReference type="SUPFAM" id="SSF52540">
    <property type="entry name" value="P-loop containing nucleoside triphosphate hydrolases"/>
    <property type="match status" value="2"/>
</dbReference>
<keyword evidence="3" id="KW-1185">Reference proteome</keyword>
<gene>
    <name evidence="2" type="ORF">AB4875_03300</name>
</gene>
<dbReference type="Proteomes" id="UP001557484">
    <property type="component" value="Unassembled WGS sequence"/>
</dbReference>
<organism evidence="2 3">
    <name type="scientific">Zhongshania arctica</name>
    <dbReference type="NCBI Taxonomy" id="3238302"/>
    <lineage>
        <taxon>Bacteria</taxon>
        <taxon>Pseudomonadati</taxon>
        <taxon>Pseudomonadota</taxon>
        <taxon>Gammaproteobacteria</taxon>
        <taxon>Cellvibrionales</taxon>
        <taxon>Spongiibacteraceae</taxon>
        <taxon>Zhongshania</taxon>
    </lineage>
</organism>
<sequence length="615" mass="69516">MSNEFVQLRKLAFLGDSKEPAVLGFDAGLNVVCGASDTGKSFLIEAIDFMLGGNKDLRDIPERVGYDRIRLAVELANEEKFTFERSSEGGNFNLYKDIIGDELQFDGGVPIKQKHGHGATDNLSGWLLKRIELFEKRLRKNAHGDTVSLSFRHLARLVVVDESEIIKNTSPFLTGNPVSKTAEYSALKLLLTGADDSAIVPAERDETRIVGQAAKVELLDQMIADQSDEIESRNIDEDELNEQLEKLFSSIDQKKEEMASFQSSLNTLIEQRRNFLDSKEAIRSRNSEIDEMLERFGLLKQHYKSDIERLKGVEETGSLFVHYDKSPCPLCGTLVDEKQHDEDCDGNVEGVVLAAKMEIEKINILVLDLDGTVGELEVEKVNLFPMLRGFEEEYKVVDEKIRDAVSPDFQNSQREYSALMEKRNEVILGLDVFLRLAKLEKKRVELANVDTEDVEEIKPTKLSKATLNKFSKVVENILTEWDFPESSNIYFDESEKDFVIAGKPRGSRGKGLRAITHAAVTIGLMEYCKENSLPHPGFVVLDSPLLAYYKPEGDDDNLVGSNLKDKFYSYLINNHSDSQIIIVENEHPPEQFEENMKLHIFTKNPQEGRFGLFPM</sequence>